<dbReference type="InterPro" id="IPR014054">
    <property type="entry name" value="Phage_regulatory_Rha"/>
</dbReference>
<accession>W1J947</accession>
<dbReference type="AlphaFoldDB" id="W1J947"/>
<sequence>MDKITRHGPSLFPAAFAISLGTVRLQTAMMSSREIAELTGKEVKNIHVDIWNMIKQLYGIEKHGWNFNHHKNQYLRVVDDVIAVIDNRGYISEILLDRRHTEILITGYDVIRRAAVIDRWFDLESGKATPVVQQQALPQLSKLEILQMAIESEQNYLVEKERADKAERTKSQISREREARALGKLGAVTRKCRELEERLGESTKHATITSVNKVTEKEYTFPPLRKWCRKNNMEPTEVPDLRYGHVKSWPAEAWLAVYGVDLKKLFGKK</sequence>
<reference evidence="1 2" key="1">
    <citation type="submission" date="2013-11" db="EMBL/GenBank/DDBJ databases">
        <title>Draft genome sequence and annotation of the entomopathogenic bacterium, Xenorhabdus cabanillasi strain JM26.</title>
        <authorList>
            <person name="Gualtieri M."/>
            <person name="Ogier J.C."/>
            <person name="Pages S."/>
            <person name="Givaudan A."/>
            <person name="Gaudriault S."/>
        </authorList>
    </citation>
    <scope>NUCLEOTIDE SEQUENCE [LARGE SCALE GENOMIC DNA]</scope>
    <source>
        <strain evidence="1 2">JM26</strain>
    </source>
</reference>
<dbReference type="Proteomes" id="UP000019197">
    <property type="component" value="Unassembled WGS sequence"/>
</dbReference>
<dbReference type="EMBL" id="CBXE010000241">
    <property type="protein sequence ID" value="CDL86386.1"/>
    <property type="molecule type" value="Genomic_DNA"/>
</dbReference>
<organism evidence="1 2">
    <name type="scientific">Xenorhabdus cabanillasii JM26</name>
    <dbReference type="NCBI Taxonomy" id="1427517"/>
    <lineage>
        <taxon>Bacteria</taxon>
        <taxon>Pseudomonadati</taxon>
        <taxon>Pseudomonadota</taxon>
        <taxon>Gammaproteobacteria</taxon>
        <taxon>Enterobacterales</taxon>
        <taxon>Morganellaceae</taxon>
        <taxon>Xenorhabdus</taxon>
    </lineage>
</organism>
<comment type="caution">
    <text evidence="1">The sequence shown here is derived from an EMBL/GenBank/DDBJ whole genome shotgun (WGS) entry which is preliminary data.</text>
</comment>
<proteinExistence type="predicted"/>
<protein>
    <submittedName>
        <fullName evidence="1">Uncharacterized protein</fullName>
    </submittedName>
</protein>
<evidence type="ECO:0000313" key="2">
    <source>
        <dbReference type="Proteomes" id="UP000019197"/>
    </source>
</evidence>
<evidence type="ECO:0000313" key="1">
    <source>
        <dbReference type="EMBL" id="CDL86386.1"/>
    </source>
</evidence>
<name>W1J947_9GAMM</name>
<dbReference type="PROSITE" id="PS50890">
    <property type="entry name" value="PUA"/>
    <property type="match status" value="1"/>
</dbReference>
<gene>
    <name evidence="1" type="ORF">XCR1_3150007</name>
</gene>
<dbReference type="Pfam" id="PF09669">
    <property type="entry name" value="Phage_pRha"/>
    <property type="match status" value="1"/>
</dbReference>